<dbReference type="KEGG" id="psyt:DSAG12_03531"/>
<organism evidence="1 2">
    <name type="scientific">Promethearchaeum syntrophicum</name>
    <dbReference type="NCBI Taxonomy" id="2594042"/>
    <lineage>
        <taxon>Archaea</taxon>
        <taxon>Promethearchaeati</taxon>
        <taxon>Promethearchaeota</taxon>
        <taxon>Promethearchaeia</taxon>
        <taxon>Promethearchaeales</taxon>
        <taxon>Promethearchaeaceae</taxon>
        <taxon>Promethearchaeum</taxon>
    </lineage>
</organism>
<dbReference type="AlphaFoldDB" id="A0A5B9DFY6"/>
<proteinExistence type="predicted"/>
<gene>
    <name evidence="1" type="ORF">DSAG12_03531</name>
</gene>
<protein>
    <submittedName>
        <fullName evidence="1">Uncharacterized protein</fullName>
    </submittedName>
</protein>
<name>A0A5B9DFY6_9ARCH</name>
<reference evidence="1 2" key="2">
    <citation type="journal article" date="2024" name="Int. J. Syst. Evol. Microbiol.">
        <title>Promethearchaeum syntrophicum gen. nov., sp. nov., an anaerobic, obligately syntrophic archaeon, the first isolate of the lineage 'Asgard' archaea, and proposal of the new archaeal phylum Promethearchaeota phyl. nov. and kingdom Promethearchaeati regn. nov.</title>
        <authorList>
            <person name="Imachi H."/>
            <person name="Nobu M.K."/>
            <person name="Kato S."/>
            <person name="Takaki Y."/>
            <person name="Miyazaki M."/>
            <person name="Miyata M."/>
            <person name="Ogawara M."/>
            <person name="Saito Y."/>
            <person name="Sakai S."/>
            <person name="Tahara Y.O."/>
            <person name="Takano Y."/>
            <person name="Tasumi E."/>
            <person name="Uematsu K."/>
            <person name="Yoshimura T."/>
            <person name="Itoh T."/>
            <person name="Ohkuma M."/>
            <person name="Takai K."/>
        </authorList>
    </citation>
    <scope>NUCLEOTIDE SEQUENCE [LARGE SCALE GENOMIC DNA]</scope>
    <source>
        <strain evidence="1 2">MK-D1</strain>
    </source>
</reference>
<sequence>MVKKIPHVREEISTLVLVGLAIITFFLAFLHTLTPIYMLLILAIHILIIKLTIFNERNPNPLLHFNRNFEGTVLLSMFIVSGSYFLSWIIGGFDLDAVYLAEITVIFSYLMFIYVIFAGITPFGIYFAIRIVYFWFPYFLDIDGNILENGAQLNLPITMYIEVIIISLLCLGTWFTFVKFIYNSLSGKESYGKQTQIYKKIGTWYGIITLFLGLLLIYIEILISNYVIRGLTI</sequence>
<dbReference type="Proteomes" id="UP000321408">
    <property type="component" value="Chromosome"/>
</dbReference>
<accession>A0A5B9DFY6</accession>
<keyword evidence="2" id="KW-1185">Reference proteome</keyword>
<dbReference type="EMBL" id="CP042905">
    <property type="protein sequence ID" value="QEE17693.2"/>
    <property type="molecule type" value="Genomic_DNA"/>
</dbReference>
<reference evidence="1 2" key="1">
    <citation type="journal article" date="2020" name="Nature">
        <title>Isolation of an archaeon at the prokaryote-eukaryote interface.</title>
        <authorList>
            <person name="Imachi H."/>
            <person name="Nobu M.K."/>
            <person name="Nakahara N."/>
            <person name="Morono Y."/>
            <person name="Ogawara M."/>
            <person name="Takaki Y."/>
            <person name="Takano Y."/>
            <person name="Uematsu K."/>
            <person name="Ikuta T."/>
            <person name="Ito M."/>
            <person name="Matsui Y."/>
            <person name="Miyazaki M."/>
            <person name="Murata K."/>
            <person name="Saito Y."/>
            <person name="Sakai S."/>
            <person name="Song C."/>
            <person name="Tasumi E."/>
            <person name="Yamanaka Y."/>
            <person name="Yamaguchi T."/>
            <person name="Kamagata Y."/>
            <person name="Tamaki H."/>
            <person name="Takai K."/>
        </authorList>
    </citation>
    <scope>NUCLEOTIDE SEQUENCE [LARGE SCALE GENOMIC DNA]</scope>
    <source>
        <strain evidence="1 2">MK-D1</strain>
    </source>
</reference>
<evidence type="ECO:0000313" key="2">
    <source>
        <dbReference type="Proteomes" id="UP000321408"/>
    </source>
</evidence>
<evidence type="ECO:0000313" key="1">
    <source>
        <dbReference type="EMBL" id="QEE17693.2"/>
    </source>
</evidence>